<keyword evidence="8" id="KW-0547">Nucleotide-binding</keyword>
<dbReference type="InterPro" id="IPR003661">
    <property type="entry name" value="HisK_dim/P_dom"/>
</dbReference>
<sequence>MRFRQTLLSRYLLIVIFAFLFIPIVFPLASIGYVIIQENSKQADDNFLKYGSSRELTAMWHGEAALLQETEAAEVDRRLQELKRKYKEASLFWVDSSGATKLQLPPQSLLPERWSPADAVRFMKDSIDSDPFTIVSFLGAEHKGRAFMVMQMPRSIIQLDRPVGAGTPFYIAALIGMISLFFLISLLFFRRIRKRLIGLQAAMALQGENGLPQPIAISRNDEIGQLETAFNRMVGQLKESAERERAEAELRKQLIASLSHDLRTPLTVMNSQLYTLQKEPLSEKAQAAVKQVEHKISGLDSLIENLLSYTLMASGRYPIKLERLDLLRIVRESVASWYPLWEQEGISADIDLPEEAMLLTLDKAGFRRVLDNLFQNVTRHAKNGSYIGIRMGTYDGRAALVIRDRGNGLAAHSASKGAGLGLAIVEYLLHEMKLGWHMASSDEGMAVYIFEL</sequence>
<name>A0A7W5C8Z0_9BACL</name>
<keyword evidence="13 14" id="KW-0472">Membrane</keyword>
<evidence type="ECO:0000256" key="12">
    <source>
        <dbReference type="ARBA" id="ARBA00023012"/>
    </source>
</evidence>
<evidence type="ECO:0000256" key="13">
    <source>
        <dbReference type="ARBA" id="ARBA00023136"/>
    </source>
</evidence>
<dbReference type="SMART" id="SM00304">
    <property type="entry name" value="HAMP"/>
    <property type="match status" value="1"/>
</dbReference>
<comment type="catalytic activity">
    <reaction evidence="1">
        <text>ATP + protein L-histidine = ADP + protein N-phospho-L-histidine.</text>
        <dbReference type="EC" id="2.7.13.3"/>
    </reaction>
</comment>
<dbReference type="CDD" id="cd06225">
    <property type="entry name" value="HAMP"/>
    <property type="match status" value="1"/>
</dbReference>
<dbReference type="PANTHER" id="PTHR45528:SF9">
    <property type="entry name" value="SENSOR HISTIDINE KINASE YBDK"/>
    <property type="match status" value="1"/>
</dbReference>
<dbReference type="Gene3D" id="6.10.340.10">
    <property type="match status" value="1"/>
</dbReference>
<evidence type="ECO:0000313" key="18">
    <source>
        <dbReference type="Proteomes" id="UP000518605"/>
    </source>
</evidence>
<dbReference type="SUPFAM" id="SSF158472">
    <property type="entry name" value="HAMP domain-like"/>
    <property type="match status" value="1"/>
</dbReference>
<evidence type="ECO:0000256" key="1">
    <source>
        <dbReference type="ARBA" id="ARBA00000085"/>
    </source>
</evidence>
<evidence type="ECO:0000256" key="5">
    <source>
        <dbReference type="ARBA" id="ARBA00022553"/>
    </source>
</evidence>
<feature type="transmembrane region" description="Helical" evidence="14">
    <location>
        <begin position="169"/>
        <end position="189"/>
    </location>
</feature>
<keyword evidence="5" id="KW-0597">Phosphoprotein</keyword>
<keyword evidence="11 14" id="KW-1133">Transmembrane helix</keyword>
<dbReference type="RefSeq" id="WP_246431786.1">
    <property type="nucleotide sequence ID" value="NZ_CBCSLB010000030.1"/>
</dbReference>
<comment type="subcellular location">
    <subcellularLocation>
        <location evidence="2">Cell membrane</location>
        <topology evidence="2">Multi-pass membrane protein</topology>
    </subcellularLocation>
</comment>
<dbReference type="CDD" id="cd00082">
    <property type="entry name" value="HisKA"/>
    <property type="match status" value="1"/>
</dbReference>
<dbReference type="SUPFAM" id="SSF47384">
    <property type="entry name" value="Homodimeric domain of signal transducing histidine kinase"/>
    <property type="match status" value="1"/>
</dbReference>
<dbReference type="Proteomes" id="UP000518605">
    <property type="component" value="Unassembled WGS sequence"/>
</dbReference>
<dbReference type="Pfam" id="PF00512">
    <property type="entry name" value="HisKA"/>
    <property type="match status" value="1"/>
</dbReference>
<dbReference type="InterPro" id="IPR003660">
    <property type="entry name" value="HAMP_dom"/>
</dbReference>
<dbReference type="Pfam" id="PF00672">
    <property type="entry name" value="HAMP"/>
    <property type="match status" value="1"/>
</dbReference>
<dbReference type="Gene3D" id="1.10.287.130">
    <property type="match status" value="1"/>
</dbReference>
<keyword evidence="6" id="KW-0808">Transferase</keyword>
<dbReference type="GO" id="GO:0005886">
    <property type="term" value="C:plasma membrane"/>
    <property type="evidence" value="ECO:0007669"/>
    <property type="project" value="UniProtKB-SubCell"/>
</dbReference>
<dbReference type="Gene3D" id="3.30.565.10">
    <property type="entry name" value="Histidine kinase-like ATPase, C-terminal domain"/>
    <property type="match status" value="1"/>
</dbReference>
<organism evidence="17 18">
    <name type="scientific">Paenibacillus endophyticus</name>
    <dbReference type="NCBI Taxonomy" id="1294268"/>
    <lineage>
        <taxon>Bacteria</taxon>
        <taxon>Bacillati</taxon>
        <taxon>Bacillota</taxon>
        <taxon>Bacilli</taxon>
        <taxon>Bacillales</taxon>
        <taxon>Paenibacillaceae</taxon>
        <taxon>Paenibacillus</taxon>
    </lineage>
</organism>
<dbReference type="InterPro" id="IPR003594">
    <property type="entry name" value="HATPase_dom"/>
</dbReference>
<dbReference type="InterPro" id="IPR036890">
    <property type="entry name" value="HATPase_C_sf"/>
</dbReference>
<proteinExistence type="predicted"/>
<dbReference type="PROSITE" id="PS50109">
    <property type="entry name" value="HIS_KIN"/>
    <property type="match status" value="1"/>
</dbReference>
<dbReference type="SUPFAM" id="SSF55874">
    <property type="entry name" value="ATPase domain of HSP90 chaperone/DNA topoisomerase II/histidine kinase"/>
    <property type="match status" value="1"/>
</dbReference>
<dbReference type="EMBL" id="JACHXW010000009">
    <property type="protein sequence ID" value="MBB3153333.1"/>
    <property type="molecule type" value="Genomic_DNA"/>
</dbReference>
<keyword evidence="9 17" id="KW-0418">Kinase</keyword>
<keyword evidence="7 14" id="KW-0812">Transmembrane</keyword>
<evidence type="ECO:0000256" key="2">
    <source>
        <dbReference type="ARBA" id="ARBA00004651"/>
    </source>
</evidence>
<evidence type="ECO:0000259" key="15">
    <source>
        <dbReference type="PROSITE" id="PS50109"/>
    </source>
</evidence>
<feature type="transmembrane region" description="Helical" evidence="14">
    <location>
        <begin position="12"/>
        <end position="36"/>
    </location>
</feature>
<evidence type="ECO:0000256" key="8">
    <source>
        <dbReference type="ARBA" id="ARBA00022741"/>
    </source>
</evidence>
<evidence type="ECO:0000259" key="16">
    <source>
        <dbReference type="PROSITE" id="PS50885"/>
    </source>
</evidence>
<keyword evidence="12" id="KW-0902">Two-component regulatory system</keyword>
<dbReference type="AlphaFoldDB" id="A0A7W5C8Z0"/>
<dbReference type="GO" id="GO:0000155">
    <property type="term" value="F:phosphorelay sensor kinase activity"/>
    <property type="evidence" value="ECO:0007669"/>
    <property type="project" value="InterPro"/>
</dbReference>
<evidence type="ECO:0000256" key="3">
    <source>
        <dbReference type="ARBA" id="ARBA00012438"/>
    </source>
</evidence>
<feature type="domain" description="HAMP" evidence="16">
    <location>
        <begin position="190"/>
        <end position="242"/>
    </location>
</feature>
<dbReference type="InterPro" id="IPR050398">
    <property type="entry name" value="HssS/ArlS-like"/>
</dbReference>
<accession>A0A7W5C8Z0</accession>
<dbReference type="GO" id="GO:0005524">
    <property type="term" value="F:ATP binding"/>
    <property type="evidence" value="ECO:0007669"/>
    <property type="project" value="UniProtKB-KW"/>
</dbReference>
<dbReference type="SMART" id="SM00388">
    <property type="entry name" value="HisKA"/>
    <property type="match status" value="1"/>
</dbReference>
<comment type="caution">
    <text evidence="17">The sequence shown here is derived from an EMBL/GenBank/DDBJ whole genome shotgun (WGS) entry which is preliminary data.</text>
</comment>
<evidence type="ECO:0000313" key="17">
    <source>
        <dbReference type="EMBL" id="MBB3153333.1"/>
    </source>
</evidence>
<evidence type="ECO:0000256" key="4">
    <source>
        <dbReference type="ARBA" id="ARBA00022475"/>
    </source>
</evidence>
<evidence type="ECO:0000256" key="9">
    <source>
        <dbReference type="ARBA" id="ARBA00022777"/>
    </source>
</evidence>
<evidence type="ECO:0000256" key="7">
    <source>
        <dbReference type="ARBA" id="ARBA00022692"/>
    </source>
</evidence>
<feature type="domain" description="Histidine kinase" evidence="15">
    <location>
        <begin position="257"/>
        <end position="452"/>
    </location>
</feature>
<gene>
    <name evidence="17" type="ORF">FHS16_003395</name>
</gene>
<keyword evidence="18" id="KW-1185">Reference proteome</keyword>
<keyword evidence="10" id="KW-0067">ATP-binding</keyword>
<evidence type="ECO:0000256" key="14">
    <source>
        <dbReference type="SAM" id="Phobius"/>
    </source>
</evidence>
<reference evidence="17 18" key="1">
    <citation type="submission" date="2020-08" db="EMBL/GenBank/DDBJ databases">
        <title>Genomic Encyclopedia of Type Strains, Phase III (KMG-III): the genomes of soil and plant-associated and newly described type strains.</title>
        <authorList>
            <person name="Whitman W."/>
        </authorList>
    </citation>
    <scope>NUCLEOTIDE SEQUENCE [LARGE SCALE GENOMIC DNA]</scope>
    <source>
        <strain evidence="17 18">CECT 8234</strain>
    </source>
</reference>
<keyword evidence="4" id="KW-1003">Cell membrane</keyword>
<dbReference type="Pfam" id="PF02518">
    <property type="entry name" value="HATPase_c"/>
    <property type="match status" value="1"/>
</dbReference>
<evidence type="ECO:0000256" key="11">
    <source>
        <dbReference type="ARBA" id="ARBA00022989"/>
    </source>
</evidence>
<dbReference type="InterPro" id="IPR005467">
    <property type="entry name" value="His_kinase_dom"/>
</dbReference>
<protein>
    <recommendedName>
        <fullName evidence="3">histidine kinase</fullName>
        <ecNumber evidence="3">2.7.13.3</ecNumber>
    </recommendedName>
</protein>
<dbReference type="PROSITE" id="PS50885">
    <property type="entry name" value="HAMP"/>
    <property type="match status" value="1"/>
</dbReference>
<dbReference type="EC" id="2.7.13.3" evidence="3"/>
<dbReference type="InterPro" id="IPR036097">
    <property type="entry name" value="HisK_dim/P_sf"/>
</dbReference>
<evidence type="ECO:0000256" key="10">
    <source>
        <dbReference type="ARBA" id="ARBA00022840"/>
    </source>
</evidence>
<evidence type="ECO:0000256" key="6">
    <source>
        <dbReference type="ARBA" id="ARBA00022679"/>
    </source>
</evidence>
<dbReference type="PANTHER" id="PTHR45528">
    <property type="entry name" value="SENSOR HISTIDINE KINASE CPXA"/>
    <property type="match status" value="1"/>
</dbReference>